<dbReference type="AlphaFoldDB" id="A0A7X6KSX5"/>
<evidence type="ECO:0000313" key="3">
    <source>
        <dbReference type="EMBL" id="NKY21696.1"/>
    </source>
</evidence>
<accession>A0A7X6KSX5</accession>
<feature type="compositionally biased region" description="Low complexity" evidence="1">
    <location>
        <begin position="122"/>
        <end position="144"/>
    </location>
</feature>
<proteinExistence type="predicted"/>
<keyword evidence="2" id="KW-0472">Membrane</keyword>
<dbReference type="Proteomes" id="UP000581206">
    <property type="component" value="Unassembled WGS sequence"/>
</dbReference>
<comment type="caution">
    <text evidence="3">The sequence shown here is derived from an EMBL/GenBank/DDBJ whole genome shotgun (WGS) entry which is preliminary data.</text>
</comment>
<name>A0A7X6KSX5_9CELL</name>
<feature type="transmembrane region" description="Helical" evidence="2">
    <location>
        <begin position="409"/>
        <end position="434"/>
    </location>
</feature>
<reference evidence="3 4" key="1">
    <citation type="submission" date="2020-04" db="EMBL/GenBank/DDBJ databases">
        <title>MicrobeNet Type strains.</title>
        <authorList>
            <person name="Nicholson A.C."/>
        </authorList>
    </citation>
    <scope>NUCLEOTIDE SEQUENCE [LARGE SCALE GENOMIC DNA]</scope>
    <source>
        <strain evidence="3 4">ATCC BAA-788</strain>
    </source>
</reference>
<evidence type="ECO:0000256" key="1">
    <source>
        <dbReference type="SAM" id="MobiDB-lite"/>
    </source>
</evidence>
<keyword evidence="2" id="KW-0812">Transmembrane</keyword>
<evidence type="ECO:0000313" key="4">
    <source>
        <dbReference type="Proteomes" id="UP000581206"/>
    </source>
</evidence>
<dbReference type="RefSeq" id="WP_168628749.1">
    <property type="nucleotide sequence ID" value="NZ_BONL01000010.1"/>
</dbReference>
<feature type="transmembrane region" description="Helical" evidence="2">
    <location>
        <begin position="341"/>
        <end position="359"/>
    </location>
</feature>
<sequence length="442" mass="43798">MSSTPEQQPTDDDATTPPAAPVTEPVPAPGEAVRDDRATPDDEPRPAESPTAAGPGERGTAGTPTAADPRERDTAGAPTAAGPSERSAAGTPTAGAEPGATDSPARPSTSTAGATRAPESVAGTGTPTPAAATRAPEEPATTPGRGAHLRGRPAPVPPEPDPELDRDLPRLATPADTAPTAALPALSGPSALDDPLTAPADPLTPAGGPATAVRRTSFRSDLDPNSAAAPDPFSVTPPPAPAPAPYGTDLPGTGPSDDQVPPGDATVAAPQAAPVLPVAPVPSAAAPGPARQERRGGVGRLLAGMLIGLLAGAAGCWLVVFGQSRILGVQAPGWDASYDPLGVVLVTVGVLVLAALIGVGAWSTAAPLTAGLLTTVIGVVYLYVPATTHADTVSWLATDYTRGSVERTVVAATSGTLFVVGALLLATGITLAALHRRRIPRI</sequence>
<feature type="compositionally biased region" description="Pro residues" evidence="1">
    <location>
        <begin position="235"/>
        <end position="244"/>
    </location>
</feature>
<feature type="compositionally biased region" description="Low complexity" evidence="1">
    <location>
        <begin position="170"/>
        <end position="212"/>
    </location>
</feature>
<feature type="compositionally biased region" description="Low complexity" evidence="1">
    <location>
        <begin position="88"/>
        <end position="101"/>
    </location>
</feature>
<protein>
    <submittedName>
        <fullName evidence="3">Uncharacterized protein</fullName>
    </submittedName>
</protein>
<feature type="transmembrane region" description="Helical" evidence="2">
    <location>
        <begin position="366"/>
        <end position="384"/>
    </location>
</feature>
<feature type="region of interest" description="Disordered" evidence="1">
    <location>
        <begin position="1"/>
        <end position="267"/>
    </location>
</feature>
<keyword evidence="4" id="KW-1185">Reference proteome</keyword>
<organism evidence="3 4">
    <name type="scientific">Cellulomonas denverensis</name>
    <dbReference type="NCBI Taxonomy" id="264297"/>
    <lineage>
        <taxon>Bacteria</taxon>
        <taxon>Bacillati</taxon>
        <taxon>Actinomycetota</taxon>
        <taxon>Actinomycetes</taxon>
        <taxon>Micrococcales</taxon>
        <taxon>Cellulomonadaceae</taxon>
        <taxon>Cellulomonas</taxon>
    </lineage>
</organism>
<feature type="compositionally biased region" description="Pro residues" evidence="1">
    <location>
        <begin position="18"/>
        <end position="28"/>
    </location>
</feature>
<gene>
    <name evidence="3" type="ORF">HGA03_03345</name>
</gene>
<feature type="transmembrane region" description="Helical" evidence="2">
    <location>
        <begin position="301"/>
        <end position="321"/>
    </location>
</feature>
<evidence type="ECO:0000256" key="2">
    <source>
        <dbReference type="SAM" id="Phobius"/>
    </source>
</evidence>
<dbReference type="EMBL" id="JAAXOX010000001">
    <property type="protein sequence ID" value="NKY21696.1"/>
    <property type="molecule type" value="Genomic_DNA"/>
</dbReference>
<feature type="compositionally biased region" description="Basic and acidic residues" evidence="1">
    <location>
        <begin position="32"/>
        <end position="46"/>
    </location>
</feature>
<keyword evidence="2" id="KW-1133">Transmembrane helix</keyword>